<sequence>MDNRSKLKKIIEYRKAKGSTRKPKYATRKLSIGLVSCLLGFTLLISPSEAKADSGENTATIVENAGAPETTGDGAVKNSEENLNEDNGSGSEQDAEPVKEEKSLEKTQAEEFNAQVEEINVQLNGTVDYSSAITNLPSDASATVKHQADTSKAGSQDATIEINFADESTTEVTIKVNVEDKKEEANPESNNKEQTEDKLEETDPKEEKEQAGKDKSQEKTVEEKTEESTDEKEPAEPALEVSEENIDNPVQATPEDGKNTEENAPGTKDALTEVDVKITKKGIGDKPFNFDGVFGNGAKKKVKLINEATKEEQVAEFGSEEELVKYLKKIKMADVVKYDVYIEFEGGNVAGKFTFKESAAKPDDKTGKTSFELTLWQIKNTDIEVKTKNKAGDDVANPTTGKIQSGDKEIDIPSQGEVGVIDEDAEDLAPNQIDEYNKKTPKYNLTNKESGFLVDRDGNKVYKQDGEVEVDPDGLNPSKLNLTEKPLVTTEDQPGDEDYVKVTFNPGEHGTITGNTEYNVIAGVDVGENLSTPQVKVNGDWEFKKWNDSLKKIYNSNVTYVAVYEKKTTEAIPGKVKYVADDSLDFEEKVVDKAPVDGEKEVTTVSQPGEKDKVTE</sequence>
<evidence type="ECO:0000259" key="2">
    <source>
        <dbReference type="Pfam" id="PF08428"/>
    </source>
</evidence>
<protein>
    <recommendedName>
        <fullName evidence="2">Rib domain-containing protein</fullName>
    </recommendedName>
</protein>
<name>A0A233VFJ3_FINMA</name>
<feature type="domain" description="Rib" evidence="2">
    <location>
        <begin position="108"/>
        <end position="180"/>
    </location>
</feature>
<reference evidence="4" key="1">
    <citation type="submission" date="2017-04" db="EMBL/GenBank/DDBJ databases">
        <title>Finegoldia magna isolated from orthopedic joint implant-associated infections.</title>
        <authorList>
            <person name="Bjorklund S."/>
            <person name="Bruggemann H."/>
            <person name="Jensen A."/>
            <person name="Hellmark B."/>
            <person name="Soderquist B."/>
        </authorList>
    </citation>
    <scope>NUCLEOTIDE SEQUENCE [LARGE SCALE GENOMIC DNA]</scope>
    <source>
        <strain evidence="4">12T273</strain>
    </source>
</reference>
<feature type="region of interest" description="Disordered" evidence="1">
    <location>
        <begin position="49"/>
        <end position="113"/>
    </location>
</feature>
<dbReference type="EMBL" id="NDYE01000019">
    <property type="protein sequence ID" value="OXZ31140.1"/>
    <property type="molecule type" value="Genomic_DNA"/>
</dbReference>
<feature type="compositionally biased region" description="Basic and acidic residues" evidence="1">
    <location>
        <begin position="177"/>
        <end position="235"/>
    </location>
</feature>
<dbReference type="Pfam" id="PF08428">
    <property type="entry name" value="Rib"/>
    <property type="match status" value="1"/>
</dbReference>
<dbReference type="InterPro" id="IPR059115">
    <property type="entry name" value="Rib"/>
</dbReference>
<dbReference type="Proteomes" id="UP000215546">
    <property type="component" value="Unassembled WGS sequence"/>
</dbReference>
<evidence type="ECO:0000313" key="3">
    <source>
        <dbReference type="EMBL" id="OXZ31140.1"/>
    </source>
</evidence>
<dbReference type="AlphaFoldDB" id="A0A233VFJ3"/>
<evidence type="ECO:0000313" key="4">
    <source>
        <dbReference type="Proteomes" id="UP000215546"/>
    </source>
</evidence>
<evidence type="ECO:0000256" key="1">
    <source>
        <dbReference type="SAM" id="MobiDB-lite"/>
    </source>
</evidence>
<gene>
    <name evidence="3" type="ORF">B9N55_08610</name>
</gene>
<feature type="region of interest" description="Disordered" evidence="1">
    <location>
        <begin position="141"/>
        <end position="272"/>
    </location>
</feature>
<proteinExistence type="predicted"/>
<feature type="region of interest" description="Disordered" evidence="1">
    <location>
        <begin position="596"/>
        <end position="616"/>
    </location>
</feature>
<feature type="region of interest" description="Disordered" evidence="1">
    <location>
        <begin position="389"/>
        <end position="413"/>
    </location>
</feature>
<comment type="caution">
    <text evidence="3">The sequence shown here is derived from an EMBL/GenBank/DDBJ whole genome shotgun (WGS) entry which is preliminary data.</text>
</comment>
<feature type="compositionally biased region" description="Basic and acidic residues" evidence="1">
    <location>
        <begin position="96"/>
        <end position="109"/>
    </location>
</feature>
<dbReference type="RefSeq" id="WP_148132012.1">
    <property type="nucleotide sequence ID" value="NZ_NDYE01000019.1"/>
</dbReference>
<accession>A0A233VFJ3</accession>
<organism evidence="3 4">
    <name type="scientific">Finegoldia magna</name>
    <name type="common">Peptostreptococcus magnus</name>
    <dbReference type="NCBI Taxonomy" id="1260"/>
    <lineage>
        <taxon>Bacteria</taxon>
        <taxon>Bacillati</taxon>
        <taxon>Bacillota</taxon>
        <taxon>Tissierellia</taxon>
        <taxon>Tissierellales</taxon>
        <taxon>Peptoniphilaceae</taxon>
        <taxon>Finegoldia</taxon>
    </lineage>
</organism>
<feature type="non-terminal residue" evidence="3">
    <location>
        <position position="616"/>
    </location>
</feature>